<dbReference type="InterPro" id="IPR042197">
    <property type="entry name" value="Apaf_helical"/>
</dbReference>
<dbReference type="EMBL" id="VIEB01000413">
    <property type="protein sequence ID" value="TQD91604.1"/>
    <property type="molecule type" value="Genomic_DNA"/>
</dbReference>
<dbReference type="PANTHER" id="PTHR36766:SF3">
    <property type="entry name" value="RPW8 DOMAIN-CONTAINING PROTEIN"/>
    <property type="match status" value="1"/>
</dbReference>
<protein>
    <recommendedName>
        <fullName evidence="4">RPW8 domain-containing protein</fullName>
    </recommendedName>
</protein>
<dbReference type="SUPFAM" id="SSF52540">
    <property type="entry name" value="P-loop containing nucleoside triphosphate hydrolases"/>
    <property type="match status" value="1"/>
</dbReference>
<proteinExistence type="inferred from homology"/>
<dbReference type="Proteomes" id="UP000315295">
    <property type="component" value="Unassembled WGS sequence"/>
</dbReference>
<comment type="caution">
    <text evidence="5">The sequence shown here is derived from an EMBL/GenBank/DDBJ whole genome shotgun (WGS) entry which is preliminary data.</text>
</comment>
<gene>
    <name evidence="5" type="ORF">C1H46_022787</name>
</gene>
<dbReference type="GO" id="GO:0006952">
    <property type="term" value="P:defense response"/>
    <property type="evidence" value="ECO:0007669"/>
    <property type="project" value="UniProtKB-KW"/>
</dbReference>
<dbReference type="Pfam" id="PF00931">
    <property type="entry name" value="NB-ARC"/>
    <property type="match status" value="1"/>
</dbReference>
<dbReference type="InterPro" id="IPR032675">
    <property type="entry name" value="LRR_dom_sf"/>
</dbReference>
<dbReference type="Gene3D" id="1.10.8.430">
    <property type="entry name" value="Helical domain of apoptotic protease-activating factors"/>
    <property type="match status" value="1"/>
</dbReference>
<dbReference type="PANTHER" id="PTHR36766">
    <property type="entry name" value="PLANT BROAD-SPECTRUM MILDEW RESISTANCE PROTEIN RPW8"/>
    <property type="match status" value="1"/>
</dbReference>
<keyword evidence="2" id="KW-0677">Repeat</keyword>
<keyword evidence="3" id="KW-0611">Plant defense</keyword>
<dbReference type="GO" id="GO:0043531">
    <property type="term" value="F:ADP binding"/>
    <property type="evidence" value="ECO:0007669"/>
    <property type="project" value="InterPro"/>
</dbReference>
<organism evidence="5 6">
    <name type="scientific">Malus baccata</name>
    <name type="common">Siberian crab apple</name>
    <name type="synonym">Pyrus baccata</name>
    <dbReference type="NCBI Taxonomy" id="106549"/>
    <lineage>
        <taxon>Eukaryota</taxon>
        <taxon>Viridiplantae</taxon>
        <taxon>Streptophyta</taxon>
        <taxon>Embryophyta</taxon>
        <taxon>Tracheophyta</taxon>
        <taxon>Spermatophyta</taxon>
        <taxon>Magnoliopsida</taxon>
        <taxon>eudicotyledons</taxon>
        <taxon>Gunneridae</taxon>
        <taxon>Pentapetalae</taxon>
        <taxon>rosids</taxon>
        <taxon>fabids</taxon>
        <taxon>Rosales</taxon>
        <taxon>Rosaceae</taxon>
        <taxon>Amygdaloideae</taxon>
        <taxon>Maleae</taxon>
        <taxon>Malus</taxon>
    </lineage>
</organism>
<evidence type="ECO:0000256" key="3">
    <source>
        <dbReference type="ARBA" id="ARBA00022821"/>
    </source>
</evidence>
<comment type="similarity">
    <text evidence="1">Belongs to the disease resistance NB-LRR family.</text>
</comment>
<dbReference type="SUPFAM" id="SSF52047">
    <property type="entry name" value="RNI-like"/>
    <property type="match status" value="1"/>
</dbReference>
<evidence type="ECO:0000313" key="5">
    <source>
        <dbReference type="EMBL" id="TQD91604.1"/>
    </source>
</evidence>
<dbReference type="Gene3D" id="3.40.50.300">
    <property type="entry name" value="P-loop containing nucleotide triphosphate hydrolases"/>
    <property type="match status" value="1"/>
</dbReference>
<evidence type="ECO:0000259" key="4">
    <source>
        <dbReference type="PROSITE" id="PS51153"/>
    </source>
</evidence>
<dbReference type="PROSITE" id="PS51153">
    <property type="entry name" value="RPW8"/>
    <property type="match status" value="1"/>
</dbReference>
<dbReference type="Gene3D" id="1.10.10.10">
    <property type="entry name" value="Winged helix-like DNA-binding domain superfamily/Winged helix DNA-binding domain"/>
    <property type="match status" value="1"/>
</dbReference>
<dbReference type="PRINTS" id="PR00364">
    <property type="entry name" value="DISEASERSIST"/>
</dbReference>
<dbReference type="Gene3D" id="3.80.10.10">
    <property type="entry name" value="Ribonuclease Inhibitor"/>
    <property type="match status" value="1"/>
</dbReference>
<dbReference type="STRING" id="106549.A0A540LYN3"/>
<keyword evidence="6" id="KW-1185">Reference proteome</keyword>
<dbReference type="Pfam" id="PF23598">
    <property type="entry name" value="LRR_14"/>
    <property type="match status" value="1"/>
</dbReference>
<evidence type="ECO:0000256" key="2">
    <source>
        <dbReference type="ARBA" id="ARBA00022737"/>
    </source>
</evidence>
<dbReference type="InterPro" id="IPR036388">
    <property type="entry name" value="WH-like_DNA-bd_sf"/>
</dbReference>
<evidence type="ECO:0000313" key="6">
    <source>
        <dbReference type="Proteomes" id="UP000315295"/>
    </source>
</evidence>
<feature type="domain" description="RPW8" evidence="4">
    <location>
        <begin position="2"/>
        <end position="152"/>
    </location>
</feature>
<dbReference type="InterPro" id="IPR002182">
    <property type="entry name" value="NB-ARC"/>
</dbReference>
<accession>A0A540LYN3</accession>
<sequence length="815" mass="93454">MSGVGDLFEGAGLGLAFNVLYDVLRELITKNVMFKPFLKRIKSKLDLLSPLLKDIEESHKKLDLPVNELEKLKENLEEGIQLLPKCEKRRWSVYKRYKYAKKLSEWDESLQQHLEILNVLGIRVVKDIAVTVNIIEEAVRRIELKQVIPEQLDSEAFCKVPELPPLVVGLDFPLEELKRKLLKDENVSMVVLTAPGGCGKTTLAAKFCQDKDVKDTFKDNIFFVTVSKKHKLENIVQDLYQRKGIQVPPFQNEVSIVTLLQQFLKQEGQNPILIVLDDVWSGSESLLEKFDQFKTKNYKFLVTSRFEFQGYGFPYYLQSLNHDNAMKLFHHSASPGDKSSHIPKDLLDKIVERCKRFPLAIIVAGRSLLCGQPIEIWKKKELDLSKVFTFVDLEIELLFILEQSLDALDKEMVAIKECFLDLGAFPEDQRIPAAALIDIWAELYDLDTDIECIANLNKLTKRSLANLVVTRKDKMEGDGYYSEHFVTQHDVLRELAICNTKKGPVEHRKKLIIDICRDKLPKWWTEQKQMKARLLSITTDEGFSTKWPNLQMPKAEVLVLNFQTKNYALPDSVVNMGELKAVIVTNYGFLPAELSNFQLLSSLPNLKRIRLQRISIPSITKNPIQLASLKKISLFMCNIDQAFNNCSMSISSAFPNLEEMNIDYCSDLIELPAEVCDLSKLKMLNVTNCHKLSALPEGIGKLENLELLRLRSCTKLFKLPTSMKNLGKVNFLDISDCISIEVLPEDIGEMSSLRKINMRQCSRLQELPISVKDLKQLEEVVCDLETKHLWKALFPSNVRRIVAKDINLNWLHKFR</sequence>
<name>A0A540LYN3_MALBA</name>
<reference evidence="5 6" key="1">
    <citation type="journal article" date="2019" name="G3 (Bethesda)">
        <title>Sequencing of a Wild Apple (Malus baccata) Genome Unravels the Differences Between Cultivated and Wild Apple Species Regarding Disease Resistance and Cold Tolerance.</title>
        <authorList>
            <person name="Chen X."/>
        </authorList>
    </citation>
    <scope>NUCLEOTIDE SEQUENCE [LARGE SCALE GENOMIC DNA]</scope>
    <source>
        <strain evidence="6">cv. Shandingzi</strain>
        <tissue evidence="5">Leaves</tissue>
    </source>
</reference>
<dbReference type="InterPro" id="IPR008808">
    <property type="entry name" value="Powdery_mildew-R_dom"/>
</dbReference>
<dbReference type="AlphaFoldDB" id="A0A540LYN3"/>
<dbReference type="InterPro" id="IPR027417">
    <property type="entry name" value="P-loop_NTPase"/>
</dbReference>
<dbReference type="Pfam" id="PF05659">
    <property type="entry name" value="RPW8"/>
    <property type="match status" value="1"/>
</dbReference>
<evidence type="ECO:0000256" key="1">
    <source>
        <dbReference type="ARBA" id="ARBA00008894"/>
    </source>
</evidence>
<dbReference type="InterPro" id="IPR055414">
    <property type="entry name" value="LRR_R13L4/SHOC2-like"/>
</dbReference>